<keyword evidence="1" id="KW-0418">Kinase</keyword>
<gene>
    <name evidence="3" type="ORF">G3N56_13845</name>
</gene>
<protein>
    <submittedName>
        <fullName evidence="3">ATP-binding protein</fullName>
    </submittedName>
</protein>
<evidence type="ECO:0000313" key="3">
    <source>
        <dbReference type="EMBL" id="NDY57814.1"/>
    </source>
</evidence>
<dbReference type="Pfam" id="PF13581">
    <property type="entry name" value="HATPase_c_2"/>
    <property type="match status" value="1"/>
</dbReference>
<dbReference type="Gene3D" id="3.30.565.10">
    <property type="entry name" value="Histidine kinase-like ATPase, C-terminal domain"/>
    <property type="match status" value="1"/>
</dbReference>
<name>A0A7K3NNP4_9BACT</name>
<keyword evidence="1" id="KW-0808">Transferase</keyword>
<evidence type="ECO:0000313" key="4">
    <source>
        <dbReference type="Proteomes" id="UP000469724"/>
    </source>
</evidence>
<sequence>MIRRTFAAHSAPEQSRGLAREVVGFLGQYLADQNILHDLDIMLTEACANVARHAYRGGEGRLEVRLAVSPGESVDLDIVDWGYGFEGPVRFVNPAPEAEGGRGLFIISRLSDAVAVRSEGQENIVAIHKKIGTNSWKS</sequence>
<dbReference type="GO" id="GO:0005524">
    <property type="term" value="F:ATP binding"/>
    <property type="evidence" value="ECO:0007669"/>
    <property type="project" value="UniProtKB-KW"/>
</dbReference>
<keyword evidence="1" id="KW-0723">Serine/threonine-protein kinase</keyword>
<dbReference type="Proteomes" id="UP000469724">
    <property type="component" value="Unassembled WGS sequence"/>
</dbReference>
<keyword evidence="4" id="KW-1185">Reference proteome</keyword>
<dbReference type="RefSeq" id="WP_163302896.1">
    <property type="nucleotide sequence ID" value="NZ_JAAGRQ010000063.1"/>
</dbReference>
<dbReference type="InterPro" id="IPR050267">
    <property type="entry name" value="Anti-sigma-factor_SerPK"/>
</dbReference>
<dbReference type="SUPFAM" id="SSF55874">
    <property type="entry name" value="ATPase domain of HSP90 chaperone/DNA topoisomerase II/histidine kinase"/>
    <property type="match status" value="1"/>
</dbReference>
<dbReference type="AlphaFoldDB" id="A0A7K3NNP4"/>
<comment type="caution">
    <text evidence="3">The sequence shown here is derived from an EMBL/GenBank/DDBJ whole genome shotgun (WGS) entry which is preliminary data.</text>
</comment>
<evidence type="ECO:0000256" key="1">
    <source>
        <dbReference type="ARBA" id="ARBA00022527"/>
    </source>
</evidence>
<dbReference type="CDD" id="cd16936">
    <property type="entry name" value="HATPase_RsbW-like"/>
    <property type="match status" value="1"/>
</dbReference>
<feature type="domain" description="Histidine kinase/HSP90-like ATPase" evidence="2">
    <location>
        <begin position="10"/>
        <end position="127"/>
    </location>
</feature>
<organism evidence="3 4">
    <name type="scientific">Desulfolutivibrio sulfodismutans</name>
    <dbReference type="NCBI Taxonomy" id="63561"/>
    <lineage>
        <taxon>Bacteria</taxon>
        <taxon>Pseudomonadati</taxon>
        <taxon>Thermodesulfobacteriota</taxon>
        <taxon>Desulfovibrionia</taxon>
        <taxon>Desulfovibrionales</taxon>
        <taxon>Desulfovibrionaceae</taxon>
        <taxon>Desulfolutivibrio</taxon>
    </lineage>
</organism>
<dbReference type="EMBL" id="JAAGRQ010000063">
    <property type="protein sequence ID" value="NDY57814.1"/>
    <property type="molecule type" value="Genomic_DNA"/>
</dbReference>
<dbReference type="InterPro" id="IPR003594">
    <property type="entry name" value="HATPase_dom"/>
</dbReference>
<dbReference type="PANTHER" id="PTHR35526:SF3">
    <property type="entry name" value="ANTI-SIGMA-F FACTOR RSBW"/>
    <property type="match status" value="1"/>
</dbReference>
<dbReference type="PANTHER" id="PTHR35526">
    <property type="entry name" value="ANTI-SIGMA-F FACTOR RSBW-RELATED"/>
    <property type="match status" value="1"/>
</dbReference>
<dbReference type="InterPro" id="IPR036890">
    <property type="entry name" value="HATPase_C_sf"/>
</dbReference>
<reference evidence="3 4" key="1">
    <citation type="submission" date="2020-02" db="EMBL/GenBank/DDBJ databases">
        <title>Comparative genomics of sulfur disproportionating microorganisms.</title>
        <authorList>
            <person name="Ward L.M."/>
            <person name="Bertran E."/>
            <person name="Johnston D.T."/>
        </authorList>
    </citation>
    <scope>NUCLEOTIDE SEQUENCE [LARGE SCALE GENOMIC DNA]</scope>
    <source>
        <strain evidence="3 4">DSM 3696</strain>
    </source>
</reference>
<keyword evidence="3" id="KW-0067">ATP-binding</keyword>
<proteinExistence type="predicted"/>
<evidence type="ECO:0000259" key="2">
    <source>
        <dbReference type="Pfam" id="PF13581"/>
    </source>
</evidence>
<dbReference type="GO" id="GO:0004674">
    <property type="term" value="F:protein serine/threonine kinase activity"/>
    <property type="evidence" value="ECO:0007669"/>
    <property type="project" value="UniProtKB-KW"/>
</dbReference>
<accession>A0A7K3NNP4</accession>
<keyword evidence="3" id="KW-0547">Nucleotide-binding</keyword>